<sequence>VCLCAIVIKSPGCSLAQSSLNEIDRLKDIFARVKAYRSTIIKLTEQAHLAMSQFKEGKWPPVHQGDDVDVDVMKFIGRTDFAPRKPQEATTPSTVNGHSEDLQPSSVHPVLFEYMKQFEEPLTKNGSPTSAFSTQVSTLDFHPEQSIFPPVIPGLTANTDIFTSGDSFDDTSPLGSRPEPSNFMGWASSGPYEGPSLVSASLQGDAFDVSQPFQFDDLFPDSEAGTDPNSKRQSQDQLRFLSVDENRGTSANHSADRIGRVLALYLQPSVLCLQHQPLPIFVHGTLAPGKGSSNTQELHDKIDALQARIKELETALAQLQSKVASEPHPLLAQSLKTATEGLPPEDDTARDDGSDNEDLVDTFGSLTIDQEGKTRKEDDQNADNDPGLPVDILLLSKFFPSKDVYEAEDVIRDLVKSYLPPKDVAYESAFSLKYQQKSLSTFSIMSNDPNGPNRAWGALSLAIRLAQMVLCNLNLIDRDNEHWDKYPEQAELRRRLWWDLVSCETVFGFAMGRPRAIYPAHYDTKMPKDDEDEGKTPS</sequence>
<feature type="non-terminal residue" evidence="1">
    <location>
        <position position="538"/>
    </location>
</feature>
<gene>
    <name evidence="1" type="ORF">ACOLOM_LOCUS8708</name>
</gene>
<proteinExistence type="predicted"/>
<keyword evidence="2" id="KW-1185">Reference proteome</keyword>
<reference evidence="1" key="1">
    <citation type="submission" date="2021-06" db="EMBL/GenBank/DDBJ databases">
        <authorList>
            <person name="Kallberg Y."/>
            <person name="Tangrot J."/>
            <person name="Rosling A."/>
        </authorList>
    </citation>
    <scope>NUCLEOTIDE SEQUENCE</scope>
    <source>
        <strain evidence="1">CL356</strain>
    </source>
</reference>
<protein>
    <submittedName>
        <fullName evidence="1">3797_t:CDS:1</fullName>
    </submittedName>
</protein>
<dbReference type="EMBL" id="CAJVPT010023311">
    <property type="protein sequence ID" value="CAG8664569.1"/>
    <property type="molecule type" value="Genomic_DNA"/>
</dbReference>
<accession>A0ACA9NMI0</accession>
<dbReference type="Proteomes" id="UP000789525">
    <property type="component" value="Unassembled WGS sequence"/>
</dbReference>
<evidence type="ECO:0000313" key="2">
    <source>
        <dbReference type="Proteomes" id="UP000789525"/>
    </source>
</evidence>
<comment type="caution">
    <text evidence="1">The sequence shown here is derived from an EMBL/GenBank/DDBJ whole genome shotgun (WGS) entry which is preliminary data.</text>
</comment>
<organism evidence="1 2">
    <name type="scientific">Acaulospora colombiana</name>
    <dbReference type="NCBI Taxonomy" id="27376"/>
    <lineage>
        <taxon>Eukaryota</taxon>
        <taxon>Fungi</taxon>
        <taxon>Fungi incertae sedis</taxon>
        <taxon>Mucoromycota</taxon>
        <taxon>Glomeromycotina</taxon>
        <taxon>Glomeromycetes</taxon>
        <taxon>Diversisporales</taxon>
        <taxon>Acaulosporaceae</taxon>
        <taxon>Acaulospora</taxon>
    </lineage>
</organism>
<name>A0ACA9NMI0_9GLOM</name>
<evidence type="ECO:0000313" key="1">
    <source>
        <dbReference type="EMBL" id="CAG8664569.1"/>
    </source>
</evidence>
<feature type="non-terminal residue" evidence="1">
    <location>
        <position position="1"/>
    </location>
</feature>